<reference evidence="1" key="1">
    <citation type="submission" date="2021-01" db="EMBL/GenBank/DDBJ databases">
        <authorList>
            <person name="Sun Q."/>
        </authorList>
    </citation>
    <scope>NUCLEOTIDE SEQUENCE</scope>
    <source>
        <strain evidence="1">YIM B02566</strain>
    </source>
</reference>
<accession>A0ACC5RAF5</accession>
<dbReference type="EMBL" id="JAENHL010000008">
    <property type="protein sequence ID" value="MBK1869619.1"/>
    <property type="molecule type" value="Genomic_DNA"/>
</dbReference>
<dbReference type="Proteomes" id="UP000616151">
    <property type="component" value="Unassembled WGS sequence"/>
</dbReference>
<name>A0ACC5RAF5_9HYPH</name>
<protein>
    <submittedName>
        <fullName evidence="1">Uncharacterized protein</fullName>
    </submittedName>
</protein>
<sequence>MVKFLLVGIWACLVTLGASYATVLWQADAPVDAKADEFFGGLDYVKTNPISVPMLSEGEIKGYVIAQFVFTVDGATLRKLSVPPDVFLVDEAYRAIFASGDKIDFKRLDKYNVDELTKQMAAKVNERFKTELVKDVLVEQLNYLAKDEVRFNSLVEKKKE</sequence>
<evidence type="ECO:0000313" key="1">
    <source>
        <dbReference type="EMBL" id="MBK1869619.1"/>
    </source>
</evidence>
<evidence type="ECO:0000313" key="2">
    <source>
        <dbReference type="Proteomes" id="UP000616151"/>
    </source>
</evidence>
<organism evidence="1 2">
    <name type="scientific">Taklimakanibacter albus</name>
    <dbReference type="NCBI Taxonomy" id="2800327"/>
    <lineage>
        <taxon>Bacteria</taxon>
        <taxon>Pseudomonadati</taxon>
        <taxon>Pseudomonadota</taxon>
        <taxon>Alphaproteobacteria</taxon>
        <taxon>Hyphomicrobiales</taxon>
        <taxon>Aestuariivirgaceae</taxon>
        <taxon>Taklimakanibacter</taxon>
    </lineage>
</organism>
<proteinExistence type="predicted"/>
<keyword evidence="2" id="KW-1185">Reference proteome</keyword>
<comment type="caution">
    <text evidence="1">The sequence shown here is derived from an EMBL/GenBank/DDBJ whole genome shotgun (WGS) entry which is preliminary data.</text>
</comment>
<gene>
    <name evidence="1" type="ORF">JHL16_24880</name>
</gene>